<evidence type="ECO:0000313" key="3">
    <source>
        <dbReference type="EMBL" id="RAL66740.1"/>
    </source>
</evidence>
<feature type="zinc finger region" description="C3H1-type" evidence="1">
    <location>
        <begin position="79"/>
        <end position="107"/>
    </location>
</feature>
<evidence type="ECO:0000313" key="4">
    <source>
        <dbReference type="Proteomes" id="UP000249056"/>
    </source>
</evidence>
<sequence length="144" mass="16970">MGKIQVSSDGRAQQIRWLIASLNLPELIQGERPFYEEIFCFDSRWKLVLRNKPLDFKSTLLKLTTRERLRNKPLEIVVPKTEVCYFWAIGDRCRYPEALCRDLHEDREYTLQTNVRDGKPNPGPLCESRRSDSRSTLRRIARTS</sequence>
<keyword evidence="1" id="KW-0479">Metal-binding</keyword>
<name>A0A395J2M7_9HELO</name>
<accession>A0A395J2M7</accession>
<dbReference type="EMBL" id="QKRW01000005">
    <property type="protein sequence ID" value="RAL66740.1"/>
    <property type="molecule type" value="Genomic_DNA"/>
</dbReference>
<dbReference type="GO" id="GO:0008270">
    <property type="term" value="F:zinc ion binding"/>
    <property type="evidence" value="ECO:0007669"/>
    <property type="project" value="UniProtKB-KW"/>
</dbReference>
<keyword evidence="4" id="KW-1185">Reference proteome</keyword>
<protein>
    <recommendedName>
        <fullName evidence="2">C3H1-type domain-containing protein</fullName>
    </recommendedName>
</protein>
<keyword evidence="1" id="KW-0862">Zinc</keyword>
<organism evidence="3 4">
    <name type="scientific">Monilinia fructigena</name>
    <dbReference type="NCBI Taxonomy" id="38457"/>
    <lineage>
        <taxon>Eukaryota</taxon>
        <taxon>Fungi</taxon>
        <taxon>Dikarya</taxon>
        <taxon>Ascomycota</taxon>
        <taxon>Pezizomycotina</taxon>
        <taxon>Leotiomycetes</taxon>
        <taxon>Helotiales</taxon>
        <taxon>Sclerotiniaceae</taxon>
        <taxon>Monilinia</taxon>
    </lineage>
</organism>
<dbReference type="Proteomes" id="UP000249056">
    <property type="component" value="Unassembled WGS sequence"/>
</dbReference>
<dbReference type="AlphaFoldDB" id="A0A395J2M7"/>
<proteinExistence type="predicted"/>
<dbReference type="OrthoDB" id="3594623at2759"/>
<evidence type="ECO:0000259" key="2">
    <source>
        <dbReference type="PROSITE" id="PS50103"/>
    </source>
</evidence>
<dbReference type="PROSITE" id="PS50103">
    <property type="entry name" value="ZF_C3H1"/>
    <property type="match status" value="1"/>
</dbReference>
<comment type="caution">
    <text evidence="3">The sequence shown here is derived from an EMBL/GenBank/DDBJ whole genome shotgun (WGS) entry which is preliminary data.</text>
</comment>
<evidence type="ECO:0000256" key="1">
    <source>
        <dbReference type="PROSITE-ProRule" id="PRU00723"/>
    </source>
</evidence>
<feature type="domain" description="C3H1-type" evidence="2">
    <location>
        <begin position="79"/>
        <end position="107"/>
    </location>
</feature>
<gene>
    <name evidence="3" type="ORF">DID88_007523</name>
</gene>
<keyword evidence="1" id="KW-0863">Zinc-finger</keyword>
<dbReference type="InterPro" id="IPR000571">
    <property type="entry name" value="Znf_CCCH"/>
</dbReference>
<reference evidence="3 4" key="1">
    <citation type="submission" date="2018-06" db="EMBL/GenBank/DDBJ databases">
        <title>Genome Sequence of the Brown Rot Fungal Pathogen Monilinia fructigena.</title>
        <authorList>
            <person name="Landi L."/>
            <person name="De Miccolis Angelini R.M."/>
            <person name="Pollastro S."/>
            <person name="Abate D."/>
            <person name="Faretra F."/>
            <person name="Romanazzi G."/>
        </authorList>
    </citation>
    <scope>NUCLEOTIDE SEQUENCE [LARGE SCALE GENOMIC DNA]</scope>
    <source>
        <strain evidence="3 4">Mfrg269</strain>
    </source>
</reference>